<name>A0ABM3Z6Q6_PANGU</name>
<evidence type="ECO:0000313" key="11">
    <source>
        <dbReference type="RefSeq" id="XP_060544060.1"/>
    </source>
</evidence>
<keyword evidence="5 9" id="KW-1133">Transmembrane helix</keyword>
<evidence type="ECO:0000256" key="4">
    <source>
        <dbReference type="ARBA" id="ARBA00022729"/>
    </source>
</evidence>
<evidence type="ECO:0000256" key="1">
    <source>
        <dbReference type="ARBA" id="ARBA00004575"/>
    </source>
</evidence>
<evidence type="ECO:0000256" key="6">
    <source>
        <dbReference type="ARBA" id="ARBA00023136"/>
    </source>
</evidence>
<feature type="compositionally biased region" description="Basic and acidic residues" evidence="8">
    <location>
        <begin position="474"/>
        <end position="483"/>
    </location>
</feature>
<organism evidence="10 11">
    <name type="scientific">Pantherophis guttatus</name>
    <name type="common">Corn snake</name>
    <name type="synonym">Elaphe guttata</name>
    <dbReference type="NCBI Taxonomy" id="94885"/>
    <lineage>
        <taxon>Eukaryota</taxon>
        <taxon>Metazoa</taxon>
        <taxon>Chordata</taxon>
        <taxon>Craniata</taxon>
        <taxon>Vertebrata</taxon>
        <taxon>Euteleostomi</taxon>
        <taxon>Lepidosauria</taxon>
        <taxon>Squamata</taxon>
        <taxon>Bifurcata</taxon>
        <taxon>Unidentata</taxon>
        <taxon>Episquamata</taxon>
        <taxon>Toxicofera</taxon>
        <taxon>Serpentes</taxon>
        <taxon>Colubroidea</taxon>
        <taxon>Colubridae</taxon>
        <taxon>Colubrinae</taxon>
        <taxon>Pantherophis</taxon>
    </lineage>
</organism>
<dbReference type="InterPro" id="IPR019358">
    <property type="entry name" value="NEMP_fam"/>
</dbReference>
<dbReference type="PANTHER" id="PTHR13598">
    <property type="entry name" value="AT07567P-RELATED"/>
    <property type="match status" value="1"/>
</dbReference>
<accession>A0ABM3Z6Q6</accession>
<evidence type="ECO:0000313" key="10">
    <source>
        <dbReference type="Proteomes" id="UP001652622"/>
    </source>
</evidence>
<evidence type="ECO:0000256" key="7">
    <source>
        <dbReference type="ARBA" id="ARBA00023242"/>
    </source>
</evidence>
<comment type="subcellular location">
    <subcellularLocation>
        <location evidence="1">Nucleus inner membrane</location>
        <topology evidence="1">Multi-pass membrane protein</topology>
        <orientation evidence="1">Nucleoplasmic side</orientation>
    </subcellularLocation>
</comment>
<gene>
    <name evidence="11" type="primary">NEMP2</name>
</gene>
<feature type="region of interest" description="Disordered" evidence="8">
    <location>
        <begin position="27"/>
        <end position="64"/>
    </location>
</feature>
<protein>
    <submittedName>
        <fullName evidence="11">Nuclear envelope integral membrane protein 2 isoform X1</fullName>
    </submittedName>
</protein>
<evidence type="ECO:0000256" key="5">
    <source>
        <dbReference type="ARBA" id="ARBA00022989"/>
    </source>
</evidence>
<keyword evidence="10" id="KW-1185">Reference proteome</keyword>
<keyword evidence="3 9" id="KW-0812">Transmembrane</keyword>
<feature type="transmembrane region" description="Helical" evidence="9">
    <location>
        <begin position="323"/>
        <end position="342"/>
    </location>
</feature>
<keyword evidence="7" id="KW-0539">Nucleus</keyword>
<keyword evidence="4" id="KW-0732">Signal</keyword>
<proteinExistence type="inferred from homology"/>
<feature type="transmembrane region" description="Helical" evidence="9">
    <location>
        <begin position="251"/>
        <end position="271"/>
    </location>
</feature>
<comment type="similarity">
    <text evidence="2">Belongs to the NEMP family.</text>
</comment>
<dbReference type="PANTHER" id="PTHR13598:SF3">
    <property type="entry name" value="NUCLEAR ENVELOPE INTEGRAL MEMBRANE PROTEIN 2"/>
    <property type="match status" value="1"/>
</dbReference>
<feature type="region of interest" description="Disordered" evidence="8">
    <location>
        <begin position="461"/>
        <end position="485"/>
    </location>
</feature>
<evidence type="ECO:0000256" key="9">
    <source>
        <dbReference type="SAM" id="Phobius"/>
    </source>
</evidence>
<sequence>MPAESSRARSDPQRVLCFKWAPEPLKGARTQRFGKREKAHAAQKGAPRSLRTAPPHAFGVGAKRSRRSAWKLPCDRQPQDSSCKQLKIMKIMQSTESTCFCYIPNGAVYLQNTWSTIQVSINSTELFQVVYIPDERECQNSEHFLDFLKCLISNIWHPSVSNQTIITVDQFVGKTCFRIEPTNKVLFTVSVQQKMLESKLFLLFVAGGLLFHFAYNLSRSNIFYYCAGIAFGIFIPLVFLVFMLKRFIPKLSTFWILMSGGWFSSLYMFYISREKLKWMWNNSTYYILGYILSVGLISFAICKKHGPFSSEQSMNLLMWMLQLKGLILIYFGIAIPQVAYAVTTAMLCTKFLHYPLRASCYVGKKAAQYFHPEKSEPRYLTEDEYREQGETETVKALEELRVFCRNPTFPSWVAVVKLQSPQKFANFVLGSPHVSAEEMTTHEAQYGIGGALLEQQLFHPETEAEPEPQNTSEVEERNKEEGLRLLQPNIRHFHSREFL</sequence>
<keyword evidence="6 9" id="KW-0472">Membrane</keyword>
<feature type="transmembrane region" description="Helical" evidence="9">
    <location>
        <begin position="283"/>
        <end position="302"/>
    </location>
</feature>
<feature type="transmembrane region" description="Helical" evidence="9">
    <location>
        <begin position="200"/>
        <end position="216"/>
    </location>
</feature>
<dbReference type="GeneID" id="117672673"/>
<dbReference type="RefSeq" id="XP_060544060.1">
    <property type="nucleotide sequence ID" value="XM_060688077.1"/>
</dbReference>
<reference evidence="11" key="1">
    <citation type="submission" date="2025-08" db="UniProtKB">
        <authorList>
            <consortium name="RefSeq"/>
        </authorList>
    </citation>
    <scope>IDENTIFICATION</scope>
    <source>
        <tissue evidence="11">Blood</tissue>
    </source>
</reference>
<dbReference type="Pfam" id="PF10225">
    <property type="entry name" value="NEMP"/>
    <property type="match status" value="1"/>
</dbReference>
<evidence type="ECO:0000256" key="3">
    <source>
        <dbReference type="ARBA" id="ARBA00022692"/>
    </source>
</evidence>
<dbReference type="Proteomes" id="UP001652622">
    <property type="component" value="Unplaced"/>
</dbReference>
<evidence type="ECO:0000256" key="2">
    <source>
        <dbReference type="ARBA" id="ARBA00005748"/>
    </source>
</evidence>
<evidence type="ECO:0000256" key="8">
    <source>
        <dbReference type="SAM" id="MobiDB-lite"/>
    </source>
</evidence>
<feature type="transmembrane region" description="Helical" evidence="9">
    <location>
        <begin position="222"/>
        <end position="244"/>
    </location>
</feature>